<accession>A0ABX7N5L2</accession>
<dbReference type="Proteomes" id="UP000663090">
    <property type="component" value="Chromosome"/>
</dbReference>
<dbReference type="RefSeq" id="WP_206715821.1">
    <property type="nucleotide sequence ID" value="NZ_CP071091.1"/>
</dbReference>
<organism evidence="1 2">
    <name type="scientific">Myxococcus landrumensis</name>
    <dbReference type="NCBI Taxonomy" id="2813577"/>
    <lineage>
        <taxon>Bacteria</taxon>
        <taxon>Pseudomonadati</taxon>
        <taxon>Myxococcota</taxon>
        <taxon>Myxococcia</taxon>
        <taxon>Myxococcales</taxon>
        <taxon>Cystobacterineae</taxon>
        <taxon>Myxococcaceae</taxon>
        <taxon>Myxococcus</taxon>
    </lineage>
</organism>
<evidence type="ECO:0000313" key="1">
    <source>
        <dbReference type="EMBL" id="QSQ14027.1"/>
    </source>
</evidence>
<reference evidence="1 2" key="1">
    <citation type="submission" date="2021-02" db="EMBL/GenBank/DDBJ databases">
        <title>De Novo genome assembly of isolated myxobacteria.</title>
        <authorList>
            <person name="Stevens D.C."/>
        </authorList>
    </citation>
    <scope>NUCLEOTIDE SEQUENCE [LARGE SCALE GENOMIC DNA]</scope>
    <source>
        <strain evidence="1 2">SCHIC003</strain>
    </source>
</reference>
<gene>
    <name evidence="1" type="ORF">JY572_37895</name>
</gene>
<keyword evidence="2" id="KW-1185">Reference proteome</keyword>
<name>A0ABX7N5L2_9BACT</name>
<evidence type="ECO:0000313" key="2">
    <source>
        <dbReference type="Proteomes" id="UP000663090"/>
    </source>
</evidence>
<proteinExistence type="predicted"/>
<sequence length="125" mass="12570">MTQAPADLSTAPEALEVSHGLVWLVLADGTPAKAATKVPTGLYVTAAGMANLEASVSREVAALRAERDGLRDELARAQAPLPGVPVTPSVIGADRGWPTRVVIGAAVVGVLAGGYLGCKVAGGCR</sequence>
<protein>
    <submittedName>
        <fullName evidence="1">Uncharacterized protein</fullName>
    </submittedName>
</protein>
<dbReference type="EMBL" id="CP071091">
    <property type="protein sequence ID" value="QSQ14027.1"/>
    <property type="molecule type" value="Genomic_DNA"/>
</dbReference>